<name>A0A084U4D8_MALIO</name>
<dbReference type="PANTHER" id="PTHR30514">
    <property type="entry name" value="GLUCOKINASE"/>
    <property type="match status" value="1"/>
</dbReference>
<dbReference type="InterPro" id="IPR036388">
    <property type="entry name" value="WH-like_DNA-bd_sf"/>
</dbReference>
<keyword evidence="1" id="KW-0805">Transcription regulation</keyword>
<evidence type="ECO:0000313" key="7">
    <source>
        <dbReference type="Proteomes" id="UP000028523"/>
    </source>
</evidence>
<evidence type="ECO:0000256" key="3">
    <source>
        <dbReference type="ARBA" id="ARBA00023163"/>
    </source>
</evidence>
<dbReference type="GO" id="GO:0003700">
    <property type="term" value="F:DNA-binding transcription factor activity"/>
    <property type="evidence" value="ECO:0007669"/>
    <property type="project" value="InterPro"/>
</dbReference>
<dbReference type="InterPro" id="IPR046348">
    <property type="entry name" value="SIS_dom_sf"/>
</dbReference>
<dbReference type="PANTHER" id="PTHR30514:SF1">
    <property type="entry name" value="HTH-TYPE TRANSCRIPTIONAL REGULATOR HEXR-RELATED"/>
    <property type="match status" value="1"/>
</dbReference>
<dbReference type="InterPro" id="IPR009057">
    <property type="entry name" value="Homeodomain-like_sf"/>
</dbReference>
<keyword evidence="7" id="KW-1185">Reference proteome</keyword>
<keyword evidence="2" id="KW-0238">DNA-binding</keyword>
<dbReference type="SUPFAM" id="SSF46689">
    <property type="entry name" value="Homeodomain-like"/>
    <property type="match status" value="1"/>
</dbReference>
<feature type="domain" description="SIS" evidence="5">
    <location>
        <begin position="119"/>
        <end position="257"/>
    </location>
</feature>
<dbReference type="GO" id="GO:0097367">
    <property type="term" value="F:carbohydrate derivative binding"/>
    <property type="evidence" value="ECO:0007669"/>
    <property type="project" value="InterPro"/>
</dbReference>
<dbReference type="PROSITE" id="PS51464">
    <property type="entry name" value="SIS"/>
    <property type="match status" value="1"/>
</dbReference>
<organism evidence="6 7">
    <name type="scientific">Malacoplasma iowae DK-CPA</name>
    <dbReference type="NCBI Taxonomy" id="1394179"/>
    <lineage>
        <taxon>Bacteria</taxon>
        <taxon>Bacillati</taxon>
        <taxon>Mycoplasmatota</taxon>
        <taxon>Mycoplasmoidales</taxon>
        <taxon>Mycoplasmoidaceae</taxon>
        <taxon>Malacoplasma</taxon>
    </lineage>
</organism>
<protein>
    <submittedName>
        <fullName evidence="6">Transcriptional regulator</fullName>
    </submittedName>
</protein>
<dbReference type="Gene3D" id="3.40.50.10490">
    <property type="entry name" value="Glucose-6-phosphate isomerase like protein, domain 1"/>
    <property type="match status" value="1"/>
</dbReference>
<dbReference type="InterPro" id="IPR047640">
    <property type="entry name" value="RpiR-like"/>
</dbReference>
<evidence type="ECO:0000256" key="2">
    <source>
        <dbReference type="ARBA" id="ARBA00023125"/>
    </source>
</evidence>
<dbReference type="SUPFAM" id="SSF53697">
    <property type="entry name" value="SIS domain"/>
    <property type="match status" value="1"/>
</dbReference>
<keyword evidence="3" id="KW-0804">Transcription</keyword>
<dbReference type="AlphaFoldDB" id="A0A084U4D8"/>
<proteinExistence type="predicted"/>
<dbReference type="Proteomes" id="UP000028523">
    <property type="component" value="Unassembled WGS sequence"/>
</dbReference>
<dbReference type="GO" id="GO:1901135">
    <property type="term" value="P:carbohydrate derivative metabolic process"/>
    <property type="evidence" value="ECO:0007669"/>
    <property type="project" value="InterPro"/>
</dbReference>
<dbReference type="PROSITE" id="PS51071">
    <property type="entry name" value="HTH_RPIR"/>
    <property type="match status" value="1"/>
</dbReference>
<dbReference type="EMBL" id="AWQU01000059">
    <property type="protein sequence ID" value="KFB07824.1"/>
    <property type="molecule type" value="Genomic_DNA"/>
</dbReference>
<dbReference type="Gene3D" id="1.10.10.10">
    <property type="entry name" value="Winged helix-like DNA-binding domain superfamily/Winged helix DNA-binding domain"/>
    <property type="match status" value="1"/>
</dbReference>
<evidence type="ECO:0000313" key="6">
    <source>
        <dbReference type="EMBL" id="KFB07824.1"/>
    </source>
</evidence>
<evidence type="ECO:0000256" key="1">
    <source>
        <dbReference type="ARBA" id="ARBA00023015"/>
    </source>
</evidence>
<feature type="domain" description="HTH rpiR-type" evidence="4">
    <location>
        <begin position="2"/>
        <end position="78"/>
    </location>
</feature>
<comment type="caution">
    <text evidence="6">The sequence shown here is derived from an EMBL/GenBank/DDBJ whole genome shotgun (WGS) entry which is preliminary data.</text>
</comment>
<dbReference type="GO" id="GO:0003677">
    <property type="term" value="F:DNA binding"/>
    <property type="evidence" value="ECO:0007669"/>
    <property type="project" value="UniProtKB-KW"/>
</dbReference>
<evidence type="ECO:0000259" key="5">
    <source>
        <dbReference type="PROSITE" id="PS51464"/>
    </source>
</evidence>
<sequence length="283" mass="32500">MENKIKIFDESNFDLNETEIEIVKKINDNIDLFLSSNIIALEKILFYSKSSISRLCQKMGFKNIIEMKTFAIDKKSKLDLYKVQKEEDTYTRINNLIAYNVYTINETLNSIDAKQLNNICNKILSCEKIFCYGIGSSYLPAYEFSSNLLKLGIKANAFNDLHVLLLSLSSISGENLLVIFSKSAAHSEIVFIIETAKKLNIPILLVTNNKEFIDGITYKIVFEDLYKNKRIIATSSKISMLVISDLIYYELYSKIESSNTSLKKANELIKEWQFFKTNNNSDK</sequence>
<dbReference type="InterPro" id="IPR035472">
    <property type="entry name" value="RpiR-like_SIS"/>
</dbReference>
<evidence type="ECO:0000259" key="4">
    <source>
        <dbReference type="PROSITE" id="PS51071"/>
    </source>
</evidence>
<gene>
    <name evidence="6" type="ORF">P271_686</name>
</gene>
<dbReference type="Pfam" id="PF01380">
    <property type="entry name" value="SIS"/>
    <property type="match status" value="1"/>
</dbReference>
<dbReference type="InterPro" id="IPR000281">
    <property type="entry name" value="HTH_RpiR"/>
</dbReference>
<accession>A0A084U4D8</accession>
<dbReference type="RefSeq" id="WP_036451484.1">
    <property type="nucleotide sequence ID" value="NZ_AWQU01000059.1"/>
</dbReference>
<dbReference type="InterPro" id="IPR001347">
    <property type="entry name" value="SIS_dom"/>
</dbReference>
<reference evidence="6 7" key="1">
    <citation type="journal article" date="2014" name="PLoS ONE">
        <title>Reduction of Hydrogen Peroxide Accumulation and Toxicity by a Catalase from Mycoplasma iowae.</title>
        <authorList>
            <person name="Pritchard R.E."/>
            <person name="Prassinos A.J."/>
            <person name="Osborne J.D."/>
            <person name="Raviv Z."/>
            <person name="Balish M.F."/>
        </authorList>
    </citation>
    <scope>NUCLEOTIDE SEQUENCE [LARGE SCALE GENOMIC DNA]</scope>
    <source>
        <strain evidence="6 7">DK-CPA</strain>
    </source>
</reference>
<dbReference type="CDD" id="cd05013">
    <property type="entry name" value="SIS_RpiR"/>
    <property type="match status" value="1"/>
</dbReference>